<dbReference type="InterPro" id="IPR001119">
    <property type="entry name" value="SLH_dom"/>
</dbReference>
<evidence type="ECO:0000313" key="3">
    <source>
        <dbReference type="EMBL" id="OBR65637.1"/>
    </source>
</evidence>
<feature type="domain" description="SLH" evidence="2">
    <location>
        <begin position="34"/>
        <end position="97"/>
    </location>
</feature>
<dbReference type="InterPro" id="IPR051465">
    <property type="entry name" value="Cell_Envelope_Struct_Comp"/>
</dbReference>
<reference evidence="3 4" key="1">
    <citation type="submission" date="2016-05" db="EMBL/GenBank/DDBJ databases">
        <title>Paenibacillus oryzae. sp. nov., isolated from the rice root.</title>
        <authorList>
            <person name="Zhang J."/>
            <person name="Zhang X."/>
        </authorList>
    </citation>
    <scope>NUCLEOTIDE SEQUENCE [LARGE SCALE GENOMIC DNA]</scope>
    <source>
        <strain evidence="3 4">1DrF-4</strain>
    </source>
</reference>
<dbReference type="AlphaFoldDB" id="A0A1A5YJ54"/>
<evidence type="ECO:0000259" key="2">
    <source>
        <dbReference type="PROSITE" id="PS51272"/>
    </source>
</evidence>
<sequence length="560" mass="63508">MLLSNRSKKLALCLAPMLSLFLFLQPLGDLTMAANEPDFSDLHGHWSESVVRSAIASGYVEGYEDGTFRPDKQITGQAFLTMLAKAMQLPVGEAEQGSGWFAPYEAAVREAKLYDNDYANPTKALTRMEMASTVVRATTPQSRELLYKELIQTTHSVQRIKAMFPSIDADMAKLKKEPTMNVDLTVYDTPRKTLDELRAWYNARVEEYQAENLANGKSYCSVEAEDWFIAEHDCVNPRQALINDALTRVDNFFSLLLNAGPTVNTLINPYFNSLNTNAKQDLFEAVRRGLIQGTGNGEVSPNGVTTRAQAVVVIQRVLEFNKGESLPVDHYALQKAEVDWHQTNMFSVWPHFLGIYNANKIDTAKFRFESPWYKGELTGYYIIDLDDPKSPYRSKIGYPLNELYYKPQGYEKDIPLAKQKNAYLLVYTYSKNEIAANKNVTLNAVFHGIGEGYSNLLYSAYGIPQATYDQRERMSKGALEVYTPIYYLKNLSDRSTFKYLKFGVLPKENVRMEDRIELRLTTGVIGDSVARKALQFTPDGTRNLLPEIIDQYLRLIDKLD</sequence>
<gene>
    <name evidence="3" type="ORF">A7K91_13730</name>
</gene>
<feature type="signal peptide" evidence="1">
    <location>
        <begin position="1"/>
        <end position="24"/>
    </location>
</feature>
<comment type="caution">
    <text evidence="3">The sequence shown here is derived from an EMBL/GenBank/DDBJ whole genome shotgun (WGS) entry which is preliminary data.</text>
</comment>
<dbReference type="PANTHER" id="PTHR43308">
    <property type="entry name" value="OUTER MEMBRANE PROTEIN ALPHA-RELATED"/>
    <property type="match status" value="1"/>
</dbReference>
<dbReference type="PANTHER" id="PTHR43308:SF5">
    <property type="entry name" value="S-LAYER PROTEIN _ PEPTIDOGLYCAN ENDO-BETA-N-ACETYLGLUCOSAMINIDASE"/>
    <property type="match status" value="1"/>
</dbReference>
<evidence type="ECO:0000313" key="4">
    <source>
        <dbReference type="Proteomes" id="UP000092024"/>
    </source>
</evidence>
<protein>
    <recommendedName>
        <fullName evidence="2">SLH domain-containing protein</fullName>
    </recommendedName>
</protein>
<proteinExistence type="predicted"/>
<dbReference type="Proteomes" id="UP000092024">
    <property type="component" value="Unassembled WGS sequence"/>
</dbReference>
<keyword evidence="4" id="KW-1185">Reference proteome</keyword>
<dbReference type="Pfam" id="PF00395">
    <property type="entry name" value="SLH"/>
    <property type="match status" value="2"/>
</dbReference>
<feature type="domain" description="SLH" evidence="2">
    <location>
        <begin position="265"/>
        <end position="328"/>
    </location>
</feature>
<dbReference type="PROSITE" id="PS51272">
    <property type="entry name" value="SLH"/>
    <property type="match status" value="2"/>
</dbReference>
<organism evidence="3 4">
    <name type="scientific">Paenibacillus oryzae</name>
    <dbReference type="NCBI Taxonomy" id="1844972"/>
    <lineage>
        <taxon>Bacteria</taxon>
        <taxon>Bacillati</taxon>
        <taxon>Bacillota</taxon>
        <taxon>Bacilli</taxon>
        <taxon>Bacillales</taxon>
        <taxon>Paenibacillaceae</taxon>
        <taxon>Paenibacillus</taxon>
    </lineage>
</organism>
<keyword evidence="1" id="KW-0732">Signal</keyword>
<evidence type="ECO:0000256" key="1">
    <source>
        <dbReference type="SAM" id="SignalP"/>
    </source>
</evidence>
<dbReference type="RefSeq" id="WP_068682917.1">
    <property type="nucleotide sequence ID" value="NZ_LYPA01000054.1"/>
</dbReference>
<accession>A0A1A5YJ54</accession>
<name>A0A1A5YJ54_9BACL</name>
<dbReference type="STRING" id="1844972.A7K91_13730"/>
<dbReference type="EMBL" id="LYPA01000054">
    <property type="protein sequence ID" value="OBR65637.1"/>
    <property type="molecule type" value="Genomic_DNA"/>
</dbReference>
<feature type="chain" id="PRO_5039675267" description="SLH domain-containing protein" evidence="1">
    <location>
        <begin position="25"/>
        <end position="560"/>
    </location>
</feature>
<dbReference type="OrthoDB" id="5845122at2"/>